<dbReference type="VEuPathDB" id="MicrosporidiaDB:H312_02244"/>
<feature type="chain" id="PRO_5001572396" evidence="3">
    <location>
        <begin position="21"/>
        <end position="197"/>
    </location>
</feature>
<reference evidence="5" key="1">
    <citation type="submission" date="2013-02" db="EMBL/GenBank/DDBJ databases">
        <authorList>
            <consortium name="The Broad Institute Genome Sequencing Platform"/>
            <person name="Cuomo C."/>
            <person name="Becnel J."/>
            <person name="Sanscrainte N."/>
            <person name="Walker B."/>
            <person name="Young S.K."/>
            <person name="Zeng Q."/>
            <person name="Gargeya S."/>
            <person name="Fitzgerald M."/>
            <person name="Haas B."/>
            <person name="Abouelleil A."/>
            <person name="Alvarado L."/>
            <person name="Arachchi H.M."/>
            <person name="Berlin A.M."/>
            <person name="Chapman S.B."/>
            <person name="Dewar J."/>
            <person name="Goldberg J."/>
            <person name="Griggs A."/>
            <person name="Gujja S."/>
            <person name="Hansen M."/>
            <person name="Howarth C."/>
            <person name="Imamovic A."/>
            <person name="Larimer J."/>
            <person name="McCowan C."/>
            <person name="Murphy C."/>
            <person name="Neiman D."/>
            <person name="Pearson M."/>
            <person name="Priest M."/>
            <person name="Roberts A."/>
            <person name="Saif S."/>
            <person name="Shea T."/>
            <person name="Sisk P."/>
            <person name="Sykes S."/>
            <person name="Wortman J."/>
            <person name="Nusbaum C."/>
            <person name="Birren B."/>
        </authorList>
    </citation>
    <scope>NUCLEOTIDE SEQUENCE [LARGE SCALE GENOMIC DNA]</scope>
    <source>
        <strain evidence="5">PRA339</strain>
    </source>
</reference>
<organism evidence="4 5">
    <name type="scientific">Anncaliia algerae PRA339</name>
    <dbReference type="NCBI Taxonomy" id="1288291"/>
    <lineage>
        <taxon>Eukaryota</taxon>
        <taxon>Fungi</taxon>
        <taxon>Fungi incertae sedis</taxon>
        <taxon>Microsporidia</taxon>
        <taxon>Tubulinosematoidea</taxon>
        <taxon>Tubulinosematidae</taxon>
        <taxon>Anncaliia</taxon>
    </lineage>
</organism>
<reference evidence="4 5" key="2">
    <citation type="submission" date="2014-03" db="EMBL/GenBank/DDBJ databases">
        <title>The Genome Sequence of Anncaliia algerae insect isolate PRA339.</title>
        <authorList>
            <consortium name="The Broad Institute Genome Sequencing Platform"/>
            <consortium name="The Broad Institute Genome Sequencing Center for Infectious Disease"/>
            <person name="Cuomo C."/>
            <person name="Becnel J."/>
            <person name="Sanscrainte N."/>
            <person name="Walker B."/>
            <person name="Young S.K."/>
            <person name="Zeng Q."/>
            <person name="Gargeya S."/>
            <person name="Fitzgerald M."/>
            <person name="Haas B."/>
            <person name="Abouelleil A."/>
            <person name="Alvarado L."/>
            <person name="Arachchi H.M."/>
            <person name="Berlin A.M."/>
            <person name="Chapman S.B."/>
            <person name="Dewar J."/>
            <person name="Goldberg J."/>
            <person name="Griggs A."/>
            <person name="Gujja S."/>
            <person name="Hansen M."/>
            <person name="Howarth C."/>
            <person name="Imamovic A."/>
            <person name="Larimer J."/>
            <person name="McCowan C."/>
            <person name="Murphy C."/>
            <person name="Neiman D."/>
            <person name="Pearson M."/>
            <person name="Priest M."/>
            <person name="Roberts A."/>
            <person name="Saif S."/>
            <person name="Shea T."/>
            <person name="Sisk P."/>
            <person name="Sykes S."/>
            <person name="Wortman J."/>
            <person name="Nusbaum C."/>
            <person name="Birren B."/>
        </authorList>
    </citation>
    <scope>NUCLEOTIDE SEQUENCE [LARGE SCALE GENOMIC DNA]</scope>
    <source>
        <strain evidence="4 5">PRA339</strain>
    </source>
</reference>
<keyword evidence="3" id="KW-0732">Signal</keyword>
<accession>A0A059EZP6</accession>
<dbReference type="AlphaFoldDB" id="A0A059EZP6"/>
<dbReference type="Proteomes" id="UP000030655">
    <property type="component" value="Unassembled WGS sequence"/>
</dbReference>
<keyword evidence="2" id="KW-1133">Transmembrane helix</keyword>
<proteinExistence type="predicted"/>
<evidence type="ECO:0000256" key="3">
    <source>
        <dbReference type="SAM" id="SignalP"/>
    </source>
</evidence>
<evidence type="ECO:0000256" key="2">
    <source>
        <dbReference type="SAM" id="Phobius"/>
    </source>
</evidence>
<sequence length="197" mass="22047">MRILFVTGAILALTITKVTMKENPKVDSGKSTTKDKKPPQNISASSNDKDNPIKTITFEGSKNNTICKVLYNRKVDGNIILYRSTKPDDKNSYTISHMLSKSDIKSEGGLVKKFKLPTLSEDERKYSYCVAVCDNSGEKEKTHYSEPFTFCESQNKFMLSREAKNHKSTTSAAWIALGLAIAALVLILLVIIYKFFC</sequence>
<evidence type="ECO:0000313" key="5">
    <source>
        <dbReference type="Proteomes" id="UP000030655"/>
    </source>
</evidence>
<protein>
    <submittedName>
        <fullName evidence="4">Uncharacterized protein</fullName>
    </submittedName>
</protein>
<keyword evidence="2" id="KW-0472">Membrane</keyword>
<feature type="signal peptide" evidence="3">
    <location>
        <begin position="1"/>
        <end position="20"/>
    </location>
</feature>
<dbReference type="EMBL" id="KK365186">
    <property type="protein sequence ID" value="KCZ80337.1"/>
    <property type="molecule type" value="Genomic_DNA"/>
</dbReference>
<keyword evidence="2" id="KW-0812">Transmembrane</keyword>
<name>A0A059EZP6_9MICR</name>
<evidence type="ECO:0000256" key="1">
    <source>
        <dbReference type="SAM" id="MobiDB-lite"/>
    </source>
</evidence>
<gene>
    <name evidence="4" type="ORF">H312_02244</name>
</gene>
<feature type="region of interest" description="Disordered" evidence="1">
    <location>
        <begin position="23"/>
        <end position="55"/>
    </location>
</feature>
<dbReference type="OrthoDB" id="2189423at2759"/>
<keyword evidence="5" id="KW-1185">Reference proteome</keyword>
<feature type="transmembrane region" description="Helical" evidence="2">
    <location>
        <begin position="172"/>
        <end position="196"/>
    </location>
</feature>
<dbReference type="HOGENOM" id="CLU_1464598_0_0_1"/>
<feature type="compositionally biased region" description="Basic and acidic residues" evidence="1">
    <location>
        <begin position="23"/>
        <end position="38"/>
    </location>
</feature>
<evidence type="ECO:0000313" key="4">
    <source>
        <dbReference type="EMBL" id="KCZ80337.1"/>
    </source>
</evidence>